<evidence type="ECO:0000313" key="1">
    <source>
        <dbReference type="EMBL" id="XAE41521.1"/>
    </source>
</evidence>
<dbReference type="RefSeq" id="WP_342627438.1">
    <property type="nucleotide sequence ID" value="NZ_CP152276.1"/>
</dbReference>
<proteinExistence type="predicted"/>
<sequence length="182" mass="19342">MRICSTLFAGMARLLVPGVAAALVMALVTHAGAVTAPFGPVEAAPTLTARTLADRIRQDGAQKTAEALTRDHEWPRVRRAVAAGWQNWIATMPDLLPQADQRTAQGLQRALRQALPHSPGAVLAALDPKNGPLLGGQTICRPDGMPATWRARTTRAVRAVHDIHLINQGGDCLRALHAAPQG</sequence>
<gene>
    <name evidence="1" type="ORF">AAC691_14620</name>
</gene>
<evidence type="ECO:0000313" key="2">
    <source>
        <dbReference type="Proteomes" id="UP001449795"/>
    </source>
</evidence>
<reference evidence="1 2" key="1">
    <citation type="submission" date="2024-04" db="EMBL/GenBank/DDBJ databases">
        <title>Complete genome sequence of Nguyenibacter vanlangesis HBCM-1154, a strain capable of nitrogen fixation, IAA production, and phosphorus solubilization isolated from sugarcane soil.</title>
        <authorList>
            <person name="MY HANH P."/>
        </authorList>
    </citation>
    <scope>NUCLEOTIDE SEQUENCE [LARGE SCALE GENOMIC DNA]</scope>
    <source>
        <strain evidence="1 2">HBCM 1154</strain>
    </source>
</reference>
<protein>
    <submittedName>
        <fullName evidence="1">Uncharacterized protein</fullName>
    </submittedName>
</protein>
<keyword evidence="2" id="KW-1185">Reference proteome</keyword>
<dbReference type="Proteomes" id="UP001449795">
    <property type="component" value="Chromosome"/>
</dbReference>
<name>A0ABZ3D1S4_9PROT</name>
<dbReference type="EMBL" id="CP152276">
    <property type="protein sequence ID" value="XAE41521.1"/>
    <property type="molecule type" value="Genomic_DNA"/>
</dbReference>
<organism evidence="1 2">
    <name type="scientific">Nguyenibacter vanlangensis</name>
    <dbReference type="NCBI Taxonomy" id="1216886"/>
    <lineage>
        <taxon>Bacteria</taxon>
        <taxon>Pseudomonadati</taxon>
        <taxon>Pseudomonadota</taxon>
        <taxon>Alphaproteobacteria</taxon>
        <taxon>Acetobacterales</taxon>
        <taxon>Acetobacteraceae</taxon>
        <taxon>Nguyenibacter</taxon>
    </lineage>
</organism>
<accession>A0ABZ3D1S4</accession>